<organism evidence="2 3">
    <name type="scientific">Aureobasidium pullulans</name>
    <name type="common">Black yeast</name>
    <name type="synonym">Pullularia pullulans</name>
    <dbReference type="NCBI Taxonomy" id="5580"/>
    <lineage>
        <taxon>Eukaryota</taxon>
        <taxon>Fungi</taxon>
        <taxon>Dikarya</taxon>
        <taxon>Ascomycota</taxon>
        <taxon>Pezizomycotina</taxon>
        <taxon>Dothideomycetes</taxon>
        <taxon>Dothideomycetidae</taxon>
        <taxon>Dothideales</taxon>
        <taxon>Saccotheciaceae</taxon>
        <taxon>Aureobasidium</taxon>
    </lineage>
</organism>
<evidence type="ECO:0000313" key="2">
    <source>
        <dbReference type="EMBL" id="THV68334.1"/>
    </source>
</evidence>
<protein>
    <submittedName>
        <fullName evidence="2">Uncharacterized protein</fullName>
    </submittedName>
</protein>
<proteinExistence type="predicted"/>
<name>A0A4S8SCY9_AURPU</name>
<accession>A0A4S8SCY9</accession>
<evidence type="ECO:0000313" key="3">
    <source>
        <dbReference type="Proteomes" id="UP000304951"/>
    </source>
</evidence>
<reference evidence="2 3" key="1">
    <citation type="submission" date="2018-10" db="EMBL/GenBank/DDBJ databases">
        <title>Fifty Aureobasidium pullulans genomes reveal a recombining polyextremotolerant generalist.</title>
        <authorList>
            <person name="Gostincar C."/>
            <person name="Turk M."/>
            <person name="Zajc J."/>
            <person name="Gunde-Cimerman N."/>
        </authorList>
    </citation>
    <scope>NUCLEOTIDE SEQUENCE [LARGE SCALE GENOMIC DNA]</scope>
    <source>
        <strain evidence="2 3">EXF-11900</strain>
    </source>
</reference>
<feature type="compositionally biased region" description="Low complexity" evidence="1">
    <location>
        <begin position="1"/>
        <end position="26"/>
    </location>
</feature>
<evidence type="ECO:0000256" key="1">
    <source>
        <dbReference type="SAM" id="MobiDB-lite"/>
    </source>
</evidence>
<sequence length="325" mass="36678">MPRSISSSHSRTATNSSSQHGSSYSSTKPPSVRSATGSFSTINSGPFIHADDLDTTIQWIPSYYLDDVPPQQSPVGSPRRNALVPDTPTSSVLSSAFSSKVSLLPHGLMHLIRTSELERPTKEMFLATVRMMVYISHQLFPPSHILRKDVAHDIENIAQDICEFLDLVQDKLQERLDAANSANAKLPDNELQDEVPLEEVIKWVDIIDGLHRPTHIEAKIFRRIATLYDEFVYMPFLQLHRQEPEHNMFAFLDTFLDAIFIRLRAITSDATSADKLVHHIEQTLDATMTRINKASASKRHVPSRSEPVADVHRRVLGLRQRENTL</sequence>
<feature type="region of interest" description="Disordered" evidence="1">
    <location>
        <begin position="1"/>
        <end position="36"/>
    </location>
</feature>
<dbReference type="Proteomes" id="UP000304951">
    <property type="component" value="Unassembled WGS sequence"/>
</dbReference>
<comment type="caution">
    <text evidence="2">The sequence shown here is derived from an EMBL/GenBank/DDBJ whole genome shotgun (WGS) entry which is preliminary data.</text>
</comment>
<dbReference type="EMBL" id="QZAF01000332">
    <property type="protein sequence ID" value="THV68334.1"/>
    <property type="molecule type" value="Genomic_DNA"/>
</dbReference>
<feature type="compositionally biased region" description="Polar residues" evidence="1">
    <location>
        <begin position="27"/>
        <end position="36"/>
    </location>
</feature>
<dbReference type="AlphaFoldDB" id="A0A4S8SCY9"/>
<gene>
    <name evidence="2" type="ORF">D6D28_06803</name>
</gene>